<comment type="caution">
    <text evidence="2">The sequence shown here is derived from an EMBL/GenBank/DDBJ whole genome shotgun (WGS) entry which is preliminary data.</text>
</comment>
<feature type="region of interest" description="Disordered" evidence="1">
    <location>
        <begin position="26"/>
        <end position="139"/>
    </location>
</feature>
<accession>A0A836GW45</accession>
<evidence type="ECO:0000313" key="2">
    <source>
        <dbReference type="EMBL" id="KAG5482386.1"/>
    </source>
</evidence>
<feature type="region of interest" description="Disordered" evidence="1">
    <location>
        <begin position="280"/>
        <end position="332"/>
    </location>
</feature>
<sequence>MQRPRVMGNLGGQTTKKTYVTTYTTDVDPRTLPDFETRGVVPAEGWRGDGAPNKRGASARCSPSRAHDKQRHHHPPRLSYGQLPSHHSGAPPPGVGYHQYPHNSYHGEHSYKKASVPTSSPNTSVITSAPSTDRGSSHRLRKKYTTTTVTTITTTTILLPKMQEAYLFPPVTSHQVNQQHSAGGGGLPYAITGGHTHDDATPPQRCLQGISDGSGTGGRLQEANITNGDRVVPSKPQRRANGEASQAWEFRQHTTNNVAMESRGRLPTLEDLGITSYFARDGARNGGAAPRRRESPYAPASNSLSNGGTPLRQQPWVAGETRCEVEGGKRHY</sequence>
<feature type="compositionally biased region" description="Basic and acidic residues" evidence="1">
    <location>
        <begin position="27"/>
        <end position="37"/>
    </location>
</feature>
<feature type="compositionally biased region" description="Polar residues" evidence="1">
    <location>
        <begin position="300"/>
        <end position="312"/>
    </location>
</feature>
<dbReference type="GeneID" id="92361512"/>
<feature type="compositionally biased region" description="Polar residues" evidence="1">
    <location>
        <begin position="116"/>
        <end position="134"/>
    </location>
</feature>
<evidence type="ECO:0000256" key="1">
    <source>
        <dbReference type="SAM" id="MobiDB-lite"/>
    </source>
</evidence>
<evidence type="ECO:0000313" key="3">
    <source>
        <dbReference type="Proteomes" id="UP000674143"/>
    </source>
</evidence>
<reference evidence="3" key="2">
    <citation type="journal article" date="2021" name="Sci. Data">
        <title>Chromosome-scale genome sequencing, assembly and annotation of six genomes from subfamily Leishmaniinae.</title>
        <authorList>
            <person name="Almutairi H."/>
            <person name="Urbaniak M.D."/>
            <person name="Bates M.D."/>
            <person name="Jariyapan N."/>
            <person name="Kwakye-Nuako G."/>
            <person name="Thomaz Soccol V."/>
            <person name="Al-Salem W.S."/>
            <person name="Dillon R.J."/>
            <person name="Bates P.A."/>
            <person name="Gatherer D."/>
        </authorList>
    </citation>
    <scope>NUCLEOTIDE SEQUENCE [LARGE SCALE GENOMIC DNA]</scope>
</reference>
<keyword evidence="3" id="KW-1185">Reference proteome</keyword>
<dbReference type="EMBL" id="JAFHLR010000016">
    <property type="protein sequence ID" value="KAG5482386.1"/>
    <property type="molecule type" value="Genomic_DNA"/>
</dbReference>
<dbReference type="AlphaFoldDB" id="A0A836GW45"/>
<name>A0A836GW45_9TRYP</name>
<reference evidence="3" key="1">
    <citation type="journal article" date="2021" name="Microbiol. Resour. Announc.">
        <title>LGAAP: Leishmaniinae Genome Assembly and Annotation Pipeline.</title>
        <authorList>
            <person name="Almutairi H."/>
            <person name="Urbaniak M.D."/>
            <person name="Bates M.D."/>
            <person name="Jariyapan N."/>
            <person name="Kwakye-Nuako G."/>
            <person name="Thomaz-Soccol V."/>
            <person name="Al-Salem W.S."/>
            <person name="Dillon R.J."/>
            <person name="Bates P.A."/>
            <person name="Gatherer D."/>
        </authorList>
    </citation>
    <scope>NUCLEOTIDE SEQUENCE [LARGE SCALE GENOMIC DNA]</scope>
</reference>
<dbReference type="RefSeq" id="XP_067064392.1">
    <property type="nucleotide sequence ID" value="XM_067207578.1"/>
</dbReference>
<gene>
    <name evidence="2" type="ORF">LSCM4_05644</name>
</gene>
<proteinExistence type="predicted"/>
<feature type="compositionally biased region" description="Basic and acidic residues" evidence="1">
    <location>
        <begin position="321"/>
        <end position="332"/>
    </location>
</feature>
<dbReference type="KEGG" id="loi:92361512"/>
<organism evidence="2 3">
    <name type="scientific">Leishmania orientalis</name>
    <dbReference type="NCBI Taxonomy" id="2249476"/>
    <lineage>
        <taxon>Eukaryota</taxon>
        <taxon>Discoba</taxon>
        <taxon>Euglenozoa</taxon>
        <taxon>Kinetoplastea</taxon>
        <taxon>Metakinetoplastina</taxon>
        <taxon>Trypanosomatida</taxon>
        <taxon>Trypanosomatidae</taxon>
        <taxon>Leishmaniinae</taxon>
        <taxon>Leishmania</taxon>
    </lineage>
</organism>
<protein>
    <submittedName>
        <fullName evidence="2">Uncharacterized protein</fullName>
    </submittedName>
</protein>
<dbReference type="Proteomes" id="UP000674143">
    <property type="component" value="Unassembled WGS sequence"/>
</dbReference>